<feature type="repeat" description="WD" evidence="3">
    <location>
        <begin position="414"/>
        <end position="446"/>
    </location>
</feature>
<evidence type="ECO:0000256" key="2">
    <source>
        <dbReference type="ARBA" id="ARBA00022737"/>
    </source>
</evidence>
<dbReference type="Proteomes" id="UP001295684">
    <property type="component" value="Unassembled WGS sequence"/>
</dbReference>
<feature type="region of interest" description="Disordered" evidence="4">
    <location>
        <begin position="107"/>
        <end position="141"/>
    </location>
</feature>
<dbReference type="InterPro" id="IPR001680">
    <property type="entry name" value="WD40_rpt"/>
</dbReference>
<dbReference type="SUPFAM" id="SSF50978">
    <property type="entry name" value="WD40 repeat-like"/>
    <property type="match status" value="1"/>
</dbReference>
<sequence length="446" mass="50330">MSDEEDQDQARDFEPYQEEIEKGIDDDDDEDEEVEVEEADTQQDMNRDEIQDLQEKLKELEEKIASFKEDHTMKSSKSQTQKNLNVKLSCFHKIEFCASNKPINNEEIRGDEEGEEDKEEVKKVKKDKSASTLNGKEEKGPPVSVPCISFNMCDEFENQFCIIDEQGKVAIHEFNKNKKKTKLKAEKYVSNAILECCTIEQREGKMIAAGGVDTKIYVQSINPEVKRGEKSTYMKDVVDLAGHSGGITGISFLDPQYLVSSSDDSTIMLWDLERSDRYLVKYNDHQAQVTCLDTFNLDGNIIVSGSTDTFVRLWDIRMKSPCIRIFKKHGSSVNAVKFMFDQGNTVAVGCEDSSILIYDFRALSPIANLSDDSSYESITSLTFSRSNRMLFSSTKTTSIRVWDVMKEDLAMVIDGDHKDSIKSLATSCDGATIASTSKDGIVQFWG</sequence>
<protein>
    <submittedName>
        <fullName evidence="5">Uncharacterized protein</fullName>
    </submittedName>
</protein>
<comment type="caution">
    <text evidence="5">The sequence shown here is derived from an EMBL/GenBank/DDBJ whole genome shotgun (WGS) entry which is preliminary data.</text>
</comment>
<accession>A0AAD1UL15</accession>
<feature type="repeat" description="WD" evidence="3">
    <location>
        <begin position="371"/>
        <end position="412"/>
    </location>
</feature>
<feature type="repeat" description="WD" evidence="3">
    <location>
        <begin position="240"/>
        <end position="280"/>
    </location>
</feature>
<evidence type="ECO:0000313" key="6">
    <source>
        <dbReference type="Proteomes" id="UP001295684"/>
    </source>
</evidence>
<dbReference type="InterPro" id="IPR036322">
    <property type="entry name" value="WD40_repeat_dom_sf"/>
</dbReference>
<dbReference type="InterPro" id="IPR020472">
    <property type="entry name" value="WD40_PAC1"/>
</dbReference>
<dbReference type="AlphaFoldDB" id="A0AAD1UL15"/>
<dbReference type="EMBL" id="CAMPGE010009982">
    <property type="protein sequence ID" value="CAI2368840.1"/>
    <property type="molecule type" value="Genomic_DNA"/>
</dbReference>
<feature type="compositionally biased region" description="Acidic residues" evidence="4">
    <location>
        <begin position="109"/>
        <end position="118"/>
    </location>
</feature>
<reference evidence="5" key="1">
    <citation type="submission" date="2023-07" db="EMBL/GenBank/DDBJ databases">
        <authorList>
            <consortium name="AG Swart"/>
            <person name="Singh M."/>
            <person name="Singh A."/>
            <person name="Seah K."/>
            <person name="Emmerich C."/>
        </authorList>
    </citation>
    <scope>NUCLEOTIDE SEQUENCE</scope>
    <source>
        <strain evidence="5">DP1</strain>
    </source>
</reference>
<dbReference type="Pfam" id="PF00400">
    <property type="entry name" value="WD40"/>
    <property type="match status" value="5"/>
</dbReference>
<organism evidence="5 6">
    <name type="scientific">Euplotes crassus</name>
    <dbReference type="NCBI Taxonomy" id="5936"/>
    <lineage>
        <taxon>Eukaryota</taxon>
        <taxon>Sar</taxon>
        <taxon>Alveolata</taxon>
        <taxon>Ciliophora</taxon>
        <taxon>Intramacronucleata</taxon>
        <taxon>Spirotrichea</taxon>
        <taxon>Hypotrichia</taxon>
        <taxon>Euplotida</taxon>
        <taxon>Euplotidae</taxon>
        <taxon>Moneuplotes</taxon>
    </lineage>
</organism>
<feature type="repeat" description="WD" evidence="3">
    <location>
        <begin position="326"/>
        <end position="368"/>
    </location>
</feature>
<keyword evidence="6" id="KW-1185">Reference proteome</keyword>
<evidence type="ECO:0000256" key="3">
    <source>
        <dbReference type="PROSITE-ProRule" id="PRU00221"/>
    </source>
</evidence>
<feature type="region of interest" description="Disordered" evidence="4">
    <location>
        <begin position="1"/>
        <end position="46"/>
    </location>
</feature>
<dbReference type="CDD" id="cd00200">
    <property type="entry name" value="WD40"/>
    <property type="match status" value="1"/>
</dbReference>
<proteinExistence type="predicted"/>
<feature type="repeat" description="WD" evidence="3">
    <location>
        <begin position="282"/>
        <end position="317"/>
    </location>
</feature>
<dbReference type="SMART" id="SM00320">
    <property type="entry name" value="WD40"/>
    <property type="match status" value="5"/>
</dbReference>
<dbReference type="PROSITE" id="PS00678">
    <property type="entry name" value="WD_REPEATS_1"/>
    <property type="match status" value="2"/>
</dbReference>
<evidence type="ECO:0000256" key="4">
    <source>
        <dbReference type="SAM" id="MobiDB-lite"/>
    </source>
</evidence>
<gene>
    <name evidence="5" type="ORF">ECRASSUSDP1_LOCUS10136</name>
</gene>
<dbReference type="PANTHER" id="PTHR19850">
    <property type="entry name" value="GUANINE NUCLEOTIDE-BINDING PROTEIN BETA G PROTEIN BETA"/>
    <property type="match status" value="1"/>
</dbReference>
<feature type="compositionally biased region" description="Basic and acidic residues" evidence="4">
    <location>
        <begin position="8"/>
        <end position="23"/>
    </location>
</feature>
<dbReference type="InterPro" id="IPR016346">
    <property type="entry name" value="G-protein_beta_1-5"/>
</dbReference>
<dbReference type="PROSITE" id="PS50294">
    <property type="entry name" value="WD_REPEATS_REGION"/>
    <property type="match status" value="3"/>
</dbReference>
<dbReference type="PRINTS" id="PR00320">
    <property type="entry name" value="GPROTEINBRPT"/>
</dbReference>
<dbReference type="Gene3D" id="2.130.10.10">
    <property type="entry name" value="YVTN repeat-like/Quinoprotein amine dehydrogenase"/>
    <property type="match status" value="1"/>
</dbReference>
<name>A0AAD1UL15_EUPCR</name>
<evidence type="ECO:0000313" key="5">
    <source>
        <dbReference type="EMBL" id="CAI2368840.1"/>
    </source>
</evidence>
<dbReference type="PROSITE" id="PS50082">
    <property type="entry name" value="WD_REPEATS_2"/>
    <property type="match status" value="5"/>
</dbReference>
<dbReference type="InterPro" id="IPR015943">
    <property type="entry name" value="WD40/YVTN_repeat-like_dom_sf"/>
</dbReference>
<keyword evidence="2" id="KW-0677">Repeat</keyword>
<dbReference type="InterPro" id="IPR019775">
    <property type="entry name" value="WD40_repeat_CS"/>
</dbReference>
<evidence type="ECO:0000256" key="1">
    <source>
        <dbReference type="ARBA" id="ARBA00022574"/>
    </source>
</evidence>
<keyword evidence="1 3" id="KW-0853">WD repeat</keyword>
<dbReference type="GO" id="GO:0007165">
    <property type="term" value="P:signal transduction"/>
    <property type="evidence" value="ECO:0007669"/>
    <property type="project" value="InterPro"/>
</dbReference>
<feature type="compositionally biased region" description="Acidic residues" evidence="4">
    <location>
        <begin position="24"/>
        <end position="41"/>
    </location>
</feature>